<keyword evidence="3" id="KW-1185">Reference proteome</keyword>
<reference evidence="2 3" key="1">
    <citation type="journal article" date="2020" name="J Geophys Res Biogeosci">
        <title>Magnetotaxis as an Adaptation to Enable Bacterial Shuttling of Microbial Sulfur and Sulfur Cycling Across Aquatic Oxic#Anoxic Interfaces.</title>
        <authorList>
            <person name="Li J."/>
            <person name="Liu P."/>
            <person name="Wang J."/>
            <person name="Roberts A.P."/>
            <person name="Pan Y."/>
        </authorList>
    </citation>
    <scope>NUCLEOTIDE SEQUENCE [LARGE SCALE GENOMIC DNA]</scope>
    <source>
        <strain evidence="2 3">MYR-1_YQ</strain>
    </source>
</reference>
<dbReference type="RefSeq" id="WP_218250931.1">
    <property type="nucleotide sequence ID" value="NZ_JABXWD010000017.1"/>
</dbReference>
<comment type="caution">
    <text evidence="2">The sequence shown here is derived from an EMBL/GenBank/DDBJ whole genome shotgun (WGS) entry which is preliminary data.</text>
</comment>
<protein>
    <recommendedName>
        <fullName evidence="4">Antitoxin</fullName>
    </recommendedName>
</protein>
<dbReference type="InterPro" id="IPR036165">
    <property type="entry name" value="YefM-like_sf"/>
</dbReference>
<sequence length="115" mass="13306">MLKIISAVKTRQEIGQIMDDVYTASDTYIVEQEGIPLVAIVPMSEYKKMQDIKKRVVEKTFKFIEKVRVSTKDIDPEVLEKEIQKAVEAVKREELEEMKKQAGLEAKPEELYMKA</sequence>
<dbReference type="Proteomes" id="UP001196980">
    <property type="component" value="Unassembled WGS sequence"/>
</dbReference>
<dbReference type="SUPFAM" id="SSF143120">
    <property type="entry name" value="YefM-like"/>
    <property type="match status" value="1"/>
</dbReference>
<proteinExistence type="inferred from homology"/>
<evidence type="ECO:0008006" key="4">
    <source>
        <dbReference type="Google" id="ProtNLM"/>
    </source>
</evidence>
<comment type="similarity">
    <text evidence="1">Belongs to the phD/YefM antitoxin family.</text>
</comment>
<accession>A0ABS6RVL2</accession>
<evidence type="ECO:0000313" key="3">
    <source>
        <dbReference type="Proteomes" id="UP001196980"/>
    </source>
</evidence>
<organism evidence="2 3">
    <name type="scientific">Candidatus Magnetobacterium casense</name>
    <dbReference type="NCBI Taxonomy" id="1455061"/>
    <lineage>
        <taxon>Bacteria</taxon>
        <taxon>Pseudomonadati</taxon>
        <taxon>Nitrospirota</taxon>
        <taxon>Thermodesulfovibrionia</taxon>
        <taxon>Thermodesulfovibrionales</taxon>
        <taxon>Candidatus Magnetobacteriaceae</taxon>
        <taxon>Candidatus Magnetobacterium</taxon>
    </lineage>
</organism>
<dbReference type="EMBL" id="JABXWD010000017">
    <property type="protein sequence ID" value="MBV6340313.1"/>
    <property type="molecule type" value="Genomic_DNA"/>
</dbReference>
<evidence type="ECO:0000313" key="2">
    <source>
        <dbReference type="EMBL" id="MBV6340313.1"/>
    </source>
</evidence>
<gene>
    <name evidence="2" type="ORF">HWQ67_01820</name>
</gene>
<evidence type="ECO:0000256" key="1">
    <source>
        <dbReference type="ARBA" id="ARBA00009981"/>
    </source>
</evidence>
<name>A0ABS6RVL2_9BACT</name>